<dbReference type="Ensembl" id="ENSSVLT00005020054.1">
    <property type="protein sequence ID" value="ENSSVLP00005018017.1"/>
    <property type="gene ID" value="ENSSVLG00005014480.1"/>
</dbReference>
<organism evidence="1 2">
    <name type="scientific">Sciurus vulgaris</name>
    <name type="common">Eurasian red squirrel</name>
    <dbReference type="NCBI Taxonomy" id="55149"/>
    <lineage>
        <taxon>Eukaryota</taxon>
        <taxon>Metazoa</taxon>
        <taxon>Chordata</taxon>
        <taxon>Craniata</taxon>
        <taxon>Vertebrata</taxon>
        <taxon>Euteleostomi</taxon>
        <taxon>Mammalia</taxon>
        <taxon>Eutheria</taxon>
        <taxon>Euarchontoglires</taxon>
        <taxon>Glires</taxon>
        <taxon>Rodentia</taxon>
        <taxon>Sciuromorpha</taxon>
        <taxon>Sciuridae</taxon>
        <taxon>Sciurinae</taxon>
        <taxon>Sciurini</taxon>
        <taxon>Sciurus</taxon>
    </lineage>
</organism>
<proteinExistence type="predicted"/>
<dbReference type="AlphaFoldDB" id="A0A8D2D295"/>
<dbReference type="PRINTS" id="PR02045">
    <property type="entry name" value="F138DOMAIN"/>
</dbReference>
<name>A0A8D2D295_SCIVU</name>
<accession>A0A8D2D295</accession>
<protein>
    <submittedName>
        <fullName evidence="1">Uncharacterized protein</fullName>
    </submittedName>
</protein>
<evidence type="ECO:0000313" key="2">
    <source>
        <dbReference type="Proteomes" id="UP000694564"/>
    </source>
</evidence>
<dbReference type="Proteomes" id="UP000694564">
    <property type="component" value="Chromosome 3"/>
</dbReference>
<reference evidence="1" key="1">
    <citation type="submission" date="2025-08" db="UniProtKB">
        <authorList>
            <consortium name="Ensembl"/>
        </authorList>
    </citation>
    <scope>IDENTIFICATION</scope>
</reference>
<evidence type="ECO:0000313" key="1">
    <source>
        <dbReference type="Ensembl" id="ENSSVLP00005018017.1"/>
    </source>
</evidence>
<reference evidence="1" key="2">
    <citation type="submission" date="2025-09" db="UniProtKB">
        <authorList>
            <consortium name="Ensembl"/>
        </authorList>
    </citation>
    <scope>IDENTIFICATION</scope>
</reference>
<dbReference type="GeneTree" id="ENSGT01150000288570"/>
<keyword evidence="2" id="KW-1185">Reference proteome</keyword>
<sequence length="49" mass="5162">PIFVFVFETGSHYVVQTGLNLLGSSSSPAWATRVAGTTGPRHCAALPLF</sequence>